<evidence type="ECO:0000256" key="1">
    <source>
        <dbReference type="SAM" id="MobiDB-lite"/>
    </source>
</evidence>
<evidence type="ECO:0000313" key="4">
    <source>
        <dbReference type="EMBL" id="TFL05138.1"/>
    </source>
</evidence>
<feature type="domain" description="Cryptic loci regulator 2 N-terminal" evidence="3">
    <location>
        <begin position="82"/>
        <end position="150"/>
    </location>
</feature>
<feature type="region of interest" description="Disordered" evidence="1">
    <location>
        <begin position="182"/>
        <end position="208"/>
    </location>
</feature>
<dbReference type="GO" id="GO:0031934">
    <property type="term" value="C:mating-type region heterochromatin"/>
    <property type="evidence" value="ECO:0007669"/>
    <property type="project" value="TreeGrafter"/>
</dbReference>
<dbReference type="InterPro" id="IPR038986">
    <property type="entry name" value="Clr2"/>
</dbReference>
<keyword evidence="5" id="KW-1185">Reference proteome</keyword>
<feature type="region of interest" description="Disordered" evidence="1">
    <location>
        <begin position="824"/>
        <end position="843"/>
    </location>
</feature>
<sequence>MVRQNATFYKMPANPKYLTFTRTDGNSDLWPKNTTPGAVDGDGNLNWMRRVPLDEATNQRWRNQIGTAVAKSMNNPGECTEFVMQDWPAGYALFDHNKGKGRNPASADVRHDMYLIGSTKANRFRSVPELISHAVWLMSDASEPCSCKYCTNTKSQKSITQGLSQKNILPLSLHASVGLGLHSASPRTKRTARSQITPSDGAKKPRTEHRVYAAVRKPKKDVIPYQTETRYSVAEPREKISDLRSILIRDGAETKRWFREKELVWCKLSRALEGPRGDGLDNIYFWPAVIEEIVIDNTSEQLASPITPSLPQDEETAGGGESVIIEDNPEPTWKVNQGYKYRVSLLAVNYSDTRSEEDLIPYRAYENSPELGAAIGEYRATMEEFDFDSTSGINPDPGEKGPRVAFKDVVLRYAKALIFATELGSLWCLTDEWEFKYQRVLPTPPLQPNPSASANPFAPGGSALNSNPFRPSLPGKQKFSPTGDEITLGEVQVDDKYQGLWWGSERIWTGDLVRLKIDRAAMSPFAIVENYLASPAGPSPRVVEEYQQDDTPEGRALVINLMGAKSRGIYLKIEDIDLAPSDNPDRPNSKHCRVAGQLYELVDHDWEEHTDTSLTKQQATPQTPPRPGGGDPLAQPSPMMISQLRNPDPTLPVTSTTSGVLAPQQPNGSSSTSASAPPRPSSSGRLSNGKLSTPHLPAPVYDLPEPPSDFKFRNITKSGYQVVFSVTLLAGRYYPLLEEHDIIKLLTEQADKESDQDTPNGAGVKRQNFLLSLSGLAAGYHNCISPHRHTDSRVAMLQKADRMADAQLKALKNMRMEDAMIQKRRESEVDQLMDVDPAEPHRS</sequence>
<feature type="region of interest" description="Disordered" evidence="1">
    <location>
        <begin position="609"/>
        <end position="701"/>
    </location>
</feature>
<dbReference type="Pfam" id="PF10383">
    <property type="entry name" value="Clr2"/>
    <property type="match status" value="1"/>
</dbReference>
<feature type="compositionally biased region" description="Low complexity" evidence="1">
    <location>
        <begin position="666"/>
        <end position="688"/>
    </location>
</feature>
<evidence type="ECO:0000313" key="5">
    <source>
        <dbReference type="Proteomes" id="UP000305067"/>
    </source>
</evidence>
<feature type="region of interest" description="Disordered" evidence="1">
    <location>
        <begin position="446"/>
        <end position="472"/>
    </location>
</feature>
<dbReference type="GO" id="GO:0033553">
    <property type="term" value="C:rDNA heterochromatin"/>
    <property type="evidence" value="ECO:0007669"/>
    <property type="project" value="TreeGrafter"/>
</dbReference>
<organism evidence="4 5">
    <name type="scientific">Pterulicium gracile</name>
    <dbReference type="NCBI Taxonomy" id="1884261"/>
    <lineage>
        <taxon>Eukaryota</taxon>
        <taxon>Fungi</taxon>
        <taxon>Dikarya</taxon>
        <taxon>Basidiomycota</taxon>
        <taxon>Agaricomycotina</taxon>
        <taxon>Agaricomycetes</taxon>
        <taxon>Agaricomycetidae</taxon>
        <taxon>Agaricales</taxon>
        <taxon>Pleurotineae</taxon>
        <taxon>Pterulaceae</taxon>
        <taxon>Pterulicium</taxon>
    </lineage>
</organism>
<dbReference type="GO" id="GO:0030466">
    <property type="term" value="P:silent mating-type cassette heterochromatin formation"/>
    <property type="evidence" value="ECO:0007669"/>
    <property type="project" value="TreeGrafter"/>
</dbReference>
<proteinExistence type="predicted"/>
<evidence type="ECO:0000259" key="2">
    <source>
        <dbReference type="Pfam" id="PF10383"/>
    </source>
</evidence>
<dbReference type="EMBL" id="ML178817">
    <property type="protein sequence ID" value="TFL05138.1"/>
    <property type="molecule type" value="Genomic_DNA"/>
</dbReference>
<evidence type="ECO:0000259" key="3">
    <source>
        <dbReference type="Pfam" id="PF16761"/>
    </source>
</evidence>
<dbReference type="InterPro" id="IPR031915">
    <property type="entry name" value="Clr2_N"/>
</dbReference>
<name>A0A5C3QUS9_9AGAR</name>
<dbReference type="InterPro" id="IPR018839">
    <property type="entry name" value="Tscrpt-silencing_Clr2_C"/>
</dbReference>
<dbReference type="STRING" id="1884261.A0A5C3QUS9"/>
<dbReference type="PANTHER" id="PTHR38046">
    <property type="entry name" value="CRYPTIC LOCI REGULATOR 2"/>
    <property type="match status" value="1"/>
</dbReference>
<dbReference type="Proteomes" id="UP000305067">
    <property type="component" value="Unassembled WGS sequence"/>
</dbReference>
<dbReference type="PANTHER" id="PTHR38046:SF1">
    <property type="entry name" value="CRYPTIC LOCI REGULATOR 2"/>
    <property type="match status" value="1"/>
</dbReference>
<protein>
    <recommendedName>
        <fullName evidence="6">Cryptic loci regulator 2 N-terminal domain-containing protein</fullName>
    </recommendedName>
</protein>
<dbReference type="Pfam" id="PF16761">
    <property type="entry name" value="Clr2_transil"/>
    <property type="match status" value="1"/>
</dbReference>
<feature type="compositionally biased region" description="Polar residues" evidence="1">
    <location>
        <begin position="612"/>
        <end position="621"/>
    </location>
</feature>
<dbReference type="GO" id="GO:0070824">
    <property type="term" value="C:SHREC complex"/>
    <property type="evidence" value="ECO:0007669"/>
    <property type="project" value="InterPro"/>
</dbReference>
<evidence type="ECO:0008006" key="6">
    <source>
        <dbReference type="Google" id="ProtNLM"/>
    </source>
</evidence>
<feature type="compositionally biased region" description="Low complexity" evidence="1">
    <location>
        <begin position="449"/>
        <end position="463"/>
    </location>
</feature>
<gene>
    <name evidence="4" type="ORF">BDV98DRAFT_601553</name>
</gene>
<feature type="domain" description="Cryptic loci regulator 2 C-terminal" evidence="2">
    <location>
        <begin position="497"/>
        <end position="624"/>
    </location>
</feature>
<dbReference type="OrthoDB" id="2421327at2759"/>
<reference evidence="4 5" key="1">
    <citation type="journal article" date="2019" name="Nat. Ecol. Evol.">
        <title>Megaphylogeny resolves global patterns of mushroom evolution.</title>
        <authorList>
            <person name="Varga T."/>
            <person name="Krizsan K."/>
            <person name="Foldi C."/>
            <person name="Dima B."/>
            <person name="Sanchez-Garcia M."/>
            <person name="Sanchez-Ramirez S."/>
            <person name="Szollosi G.J."/>
            <person name="Szarkandi J.G."/>
            <person name="Papp V."/>
            <person name="Albert L."/>
            <person name="Andreopoulos W."/>
            <person name="Angelini C."/>
            <person name="Antonin V."/>
            <person name="Barry K.W."/>
            <person name="Bougher N.L."/>
            <person name="Buchanan P."/>
            <person name="Buyck B."/>
            <person name="Bense V."/>
            <person name="Catcheside P."/>
            <person name="Chovatia M."/>
            <person name="Cooper J."/>
            <person name="Damon W."/>
            <person name="Desjardin D."/>
            <person name="Finy P."/>
            <person name="Geml J."/>
            <person name="Haridas S."/>
            <person name="Hughes K."/>
            <person name="Justo A."/>
            <person name="Karasinski D."/>
            <person name="Kautmanova I."/>
            <person name="Kiss B."/>
            <person name="Kocsube S."/>
            <person name="Kotiranta H."/>
            <person name="LaButti K.M."/>
            <person name="Lechner B.E."/>
            <person name="Liimatainen K."/>
            <person name="Lipzen A."/>
            <person name="Lukacs Z."/>
            <person name="Mihaltcheva S."/>
            <person name="Morgado L.N."/>
            <person name="Niskanen T."/>
            <person name="Noordeloos M.E."/>
            <person name="Ohm R.A."/>
            <person name="Ortiz-Santana B."/>
            <person name="Ovrebo C."/>
            <person name="Racz N."/>
            <person name="Riley R."/>
            <person name="Savchenko A."/>
            <person name="Shiryaev A."/>
            <person name="Soop K."/>
            <person name="Spirin V."/>
            <person name="Szebenyi C."/>
            <person name="Tomsovsky M."/>
            <person name="Tulloss R.E."/>
            <person name="Uehling J."/>
            <person name="Grigoriev I.V."/>
            <person name="Vagvolgyi C."/>
            <person name="Papp T."/>
            <person name="Martin F.M."/>
            <person name="Miettinen O."/>
            <person name="Hibbett D.S."/>
            <person name="Nagy L.G."/>
        </authorList>
    </citation>
    <scope>NUCLEOTIDE SEQUENCE [LARGE SCALE GENOMIC DNA]</scope>
    <source>
        <strain evidence="4 5">CBS 309.79</strain>
    </source>
</reference>
<accession>A0A5C3QUS9</accession>
<feature type="region of interest" description="Disordered" evidence="1">
    <location>
        <begin position="306"/>
        <end position="325"/>
    </location>
</feature>
<dbReference type="AlphaFoldDB" id="A0A5C3QUS9"/>